<evidence type="ECO:0000256" key="7">
    <source>
        <dbReference type="ARBA" id="ARBA00022989"/>
    </source>
</evidence>
<keyword evidence="8" id="KW-0560">Oxidoreductase</keyword>
<dbReference type="AlphaFoldDB" id="T1ALE1"/>
<dbReference type="InterPro" id="IPR005171">
    <property type="entry name" value="Cyt_c_oxidase_su4_prok"/>
</dbReference>
<dbReference type="Pfam" id="PF03626">
    <property type="entry name" value="COX4_pro"/>
    <property type="match status" value="1"/>
</dbReference>
<keyword evidence="3" id="KW-0813">Transport</keyword>
<feature type="non-terminal residue" evidence="11">
    <location>
        <position position="1"/>
    </location>
</feature>
<sequence>PRPNAQQYITGFALAIILTAIPFALVIGHVVSDVLLVIAVCAAAQIIVHVVYFLHLDRSEEQRWNRMALLYVVIMVGIVLGGSLWIMYNLNHNMMPGVMHYKVWK</sequence>
<proteinExistence type="inferred from homology"/>
<dbReference type="EMBL" id="AUZX01007780">
    <property type="protein sequence ID" value="EQD58182.1"/>
    <property type="molecule type" value="Genomic_DNA"/>
</dbReference>
<dbReference type="NCBIfam" id="TIGR02847">
    <property type="entry name" value="CyoD"/>
    <property type="match status" value="1"/>
</dbReference>
<reference evidence="11" key="1">
    <citation type="submission" date="2013-08" db="EMBL/GenBank/DDBJ databases">
        <authorList>
            <person name="Mendez C."/>
            <person name="Richter M."/>
            <person name="Ferrer M."/>
            <person name="Sanchez J."/>
        </authorList>
    </citation>
    <scope>NUCLEOTIDE SEQUENCE</scope>
</reference>
<protein>
    <submittedName>
        <fullName evidence="11">Cytochrome o ubiquinol oxidase subunit IV</fullName>
    </submittedName>
</protein>
<evidence type="ECO:0000256" key="9">
    <source>
        <dbReference type="ARBA" id="ARBA00023136"/>
    </source>
</evidence>
<reference evidence="11" key="2">
    <citation type="journal article" date="2014" name="ISME J.">
        <title>Microbial stratification in low pH oxic and suboxic macroscopic growths along an acid mine drainage.</title>
        <authorList>
            <person name="Mendez-Garcia C."/>
            <person name="Mesa V."/>
            <person name="Sprenger R.R."/>
            <person name="Richter M."/>
            <person name="Diez M.S."/>
            <person name="Solano J."/>
            <person name="Bargiela R."/>
            <person name="Golyshina O.V."/>
            <person name="Manteca A."/>
            <person name="Ramos J.L."/>
            <person name="Gallego J.R."/>
            <person name="Llorente I."/>
            <person name="Martins Dos Santos V.A."/>
            <person name="Jensen O.N."/>
            <person name="Pelaez A.I."/>
            <person name="Sanchez J."/>
            <person name="Ferrer M."/>
        </authorList>
    </citation>
    <scope>NUCLEOTIDE SEQUENCE</scope>
</reference>
<evidence type="ECO:0000313" key="11">
    <source>
        <dbReference type="EMBL" id="EQD58182.1"/>
    </source>
</evidence>
<feature type="transmembrane region" description="Helical" evidence="10">
    <location>
        <begin position="34"/>
        <end position="56"/>
    </location>
</feature>
<dbReference type="InterPro" id="IPR050968">
    <property type="entry name" value="Cytochrome_c_oxidase_bac_sub4"/>
</dbReference>
<feature type="transmembrane region" description="Helical" evidence="10">
    <location>
        <begin position="68"/>
        <end position="88"/>
    </location>
</feature>
<evidence type="ECO:0000256" key="8">
    <source>
        <dbReference type="ARBA" id="ARBA00023002"/>
    </source>
</evidence>
<evidence type="ECO:0000256" key="1">
    <source>
        <dbReference type="ARBA" id="ARBA00004651"/>
    </source>
</evidence>
<dbReference type="GO" id="GO:0005886">
    <property type="term" value="C:plasma membrane"/>
    <property type="evidence" value="ECO:0007669"/>
    <property type="project" value="UniProtKB-SubCell"/>
</dbReference>
<keyword evidence="7 10" id="KW-1133">Transmembrane helix</keyword>
<dbReference type="InterPro" id="IPR014210">
    <property type="entry name" value="Cyt_o_ubiqinol_oxidase_su4"/>
</dbReference>
<organism evidence="11">
    <name type="scientific">mine drainage metagenome</name>
    <dbReference type="NCBI Taxonomy" id="410659"/>
    <lineage>
        <taxon>unclassified sequences</taxon>
        <taxon>metagenomes</taxon>
        <taxon>ecological metagenomes</taxon>
    </lineage>
</organism>
<keyword evidence="5 10" id="KW-0812">Transmembrane</keyword>
<dbReference type="PANTHER" id="PTHR36835:SF1">
    <property type="entry name" value="CYTOCHROME BO(3) UBIQUINOL OXIDASE SUBUNIT 4"/>
    <property type="match status" value="1"/>
</dbReference>
<evidence type="ECO:0000256" key="10">
    <source>
        <dbReference type="SAM" id="Phobius"/>
    </source>
</evidence>
<dbReference type="GO" id="GO:0009319">
    <property type="term" value="C:cytochrome o ubiquinol oxidase complex"/>
    <property type="evidence" value="ECO:0007669"/>
    <property type="project" value="TreeGrafter"/>
</dbReference>
<dbReference type="PANTHER" id="PTHR36835">
    <property type="entry name" value="CYTOCHROME BO(3) UBIQUINOL OXIDASE SUBUNIT 4"/>
    <property type="match status" value="1"/>
</dbReference>
<keyword evidence="9 10" id="KW-0472">Membrane</keyword>
<dbReference type="GO" id="GO:0015078">
    <property type="term" value="F:proton transmembrane transporter activity"/>
    <property type="evidence" value="ECO:0007669"/>
    <property type="project" value="TreeGrafter"/>
</dbReference>
<gene>
    <name evidence="11" type="ORF">B1A_10912</name>
</gene>
<feature type="transmembrane region" description="Helical" evidence="10">
    <location>
        <begin position="7"/>
        <end position="28"/>
    </location>
</feature>
<comment type="similarity">
    <text evidence="2">Belongs to the cytochrome c oxidase bacterial subunit 4 family.</text>
</comment>
<comment type="caution">
    <text evidence="11">The sequence shown here is derived from an EMBL/GenBank/DDBJ whole genome shotgun (WGS) entry which is preliminary data.</text>
</comment>
<dbReference type="GO" id="GO:0015990">
    <property type="term" value="P:electron transport coupled proton transport"/>
    <property type="evidence" value="ECO:0007669"/>
    <property type="project" value="InterPro"/>
</dbReference>
<accession>T1ALE1</accession>
<keyword evidence="6" id="KW-0249">Electron transport</keyword>
<evidence type="ECO:0000256" key="2">
    <source>
        <dbReference type="ARBA" id="ARBA00008079"/>
    </source>
</evidence>
<evidence type="ECO:0000256" key="4">
    <source>
        <dbReference type="ARBA" id="ARBA00022475"/>
    </source>
</evidence>
<dbReference type="GO" id="GO:0019646">
    <property type="term" value="P:aerobic electron transport chain"/>
    <property type="evidence" value="ECO:0007669"/>
    <property type="project" value="TreeGrafter"/>
</dbReference>
<evidence type="ECO:0000256" key="6">
    <source>
        <dbReference type="ARBA" id="ARBA00022982"/>
    </source>
</evidence>
<name>T1ALE1_9ZZZZ</name>
<dbReference type="GO" id="GO:0009486">
    <property type="term" value="F:cytochrome bo3 ubiquinol oxidase activity"/>
    <property type="evidence" value="ECO:0007669"/>
    <property type="project" value="InterPro"/>
</dbReference>
<evidence type="ECO:0000256" key="3">
    <source>
        <dbReference type="ARBA" id="ARBA00022448"/>
    </source>
</evidence>
<comment type="subcellular location">
    <subcellularLocation>
        <location evidence="1">Cell membrane</location>
        <topology evidence="1">Multi-pass membrane protein</topology>
    </subcellularLocation>
</comment>
<keyword evidence="4" id="KW-1003">Cell membrane</keyword>
<evidence type="ECO:0000256" key="5">
    <source>
        <dbReference type="ARBA" id="ARBA00022692"/>
    </source>
</evidence>